<evidence type="ECO:0000256" key="1">
    <source>
        <dbReference type="SAM" id="MobiDB-lite"/>
    </source>
</evidence>
<evidence type="ECO:0000313" key="4">
    <source>
        <dbReference type="Proteomes" id="UP001374803"/>
    </source>
</evidence>
<organism evidence="3 4">
    <name type="scientific">Pendulispora rubella</name>
    <dbReference type="NCBI Taxonomy" id="2741070"/>
    <lineage>
        <taxon>Bacteria</taxon>
        <taxon>Pseudomonadati</taxon>
        <taxon>Myxococcota</taxon>
        <taxon>Myxococcia</taxon>
        <taxon>Myxococcales</taxon>
        <taxon>Sorangiineae</taxon>
        <taxon>Pendulisporaceae</taxon>
        <taxon>Pendulispora</taxon>
    </lineage>
</organism>
<feature type="signal peptide" evidence="2">
    <location>
        <begin position="1"/>
        <end position="18"/>
    </location>
</feature>
<proteinExistence type="predicted"/>
<reference evidence="3" key="1">
    <citation type="submission" date="2021-12" db="EMBL/GenBank/DDBJ databases">
        <title>Discovery of the Pendulisporaceae a myxobacterial family with distinct sporulation behavior and unique specialized metabolism.</title>
        <authorList>
            <person name="Garcia R."/>
            <person name="Popoff A."/>
            <person name="Bader C.D."/>
            <person name="Loehr J."/>
            <person name="Walesch S."/>
            <person name="Walt C."/>
            <person name="Boldt J."/>
            <person name="Bunk B."/>
            <person name="Haeckl F.J.F.P.J."/>
            <person name="Gunesch A.P."/>
            <person name="Birkelbach J."/>
            <person name="Nuebel U."/>
            <person name="Pietschmann T."/>
            <person name="Bach T."/>
            <person name="Mueller R."/>
        </authorList>
    </citation>
    <scope>NUCLEOTIDE SEQUENCE</scope>
    <source>
        <strain evidence="3">MSr11367</strain>
    </source>
</reference>
<keyword evidence="2" id="KW-0732">Signal</keyword>
<protein>
    <submittedName>
        <fullName evidence="3">Uncharacterized protein</fullName>
    </submittedName>
</protein>
<accession>A0ABZ2KU53</accession>
<evidence type="ECO:0000313" key="3">
    <source>
        <dbReference type="EMBL" id="WXB02211.1"/>
    </source>
</evidence>
<feature type="compositionally biased region" description="Low complexity" evidence="1">
    <location>
        <begin position="139"/>
        <end position="167"/>
    </location>
</feature>
<dbReference type="PROSITE" id="PS51257">
    <property type="entry name" value="PROKAR_LIPOPROTEIN"/>
    <property type="match status" value="1"/>
</dbReference>
<dbReference type="EMBL" id="CP089983">
    <property type="protein sequence ID" value="WXB02211.1"/>
    <property type="molecule type" value="Genomic_DNA"/>
</dbReference>
<feature type="chain" id="PRO_5046488954" evidence="2">
    <location>
        <begin position="19"/>
        <end position="211"/>
    </location>
</feature>
<dbReference type="Proteomes" id="UP001374803">
    <property type="component" value="Chromosome"/>
</dbReference>
<sequence length="211" mass="22298">MVPRRLLLFACVCVGAAACGPSFQTIYEGDARFEHCYALEENPNVALKQKGECWRDWLAHYTYGQTHDKVMYAATRAQAIRRAPELPTDEALMHAAPGERGQRDWTAGPAPTSAFTPPPKTWGDTPDAGSPSWMNEGNSASPAAAHSASPDASASASASVSGPPASAERPPLAACTGDCEDKWSACRGGCKGAACEVCTRSYKGCIRSCAK</sequence>
<keyword evidence="4" id="KW-1185">Reference proteome</keyword>
<dbReference type="RefSeq" id="WP_394831837.1">
    <property type="nucleotide sequence ID" value="NZ_CP089929.1"/>
</dbReference>
<feature type="region of interest" description="Disordered" evidence="1">
    <location>
        <begin position="95"/>
        <end position="173"/>
    </location>
</feature>
<evidence type="ECO:0000256" key="2">
    <source>
        <dbReference type="SAM" id="SignalP"/>
    </source>
</evidence>
<name>A0ABZ2KU53_9BACT</name>
<gene>
    <name evidence="3" type="ORF">LVJ94_35510</name>
</gene>